<name>A0ABM1AEH9_APLCA</name>
<dbReference type="Gene3D" id="3.40.50.2300">
    <property type="match status" value="2"/>
</dbReference>
<dbReference type="InterPro" id="IPR000719">
    <property type="entry name" value="Prot_kinase_dom"/>
</dbReference>
<feature type="compositionally biased region" description="Low complexity" evidence="12">
    <location>
        <begin position="1364"/>
        <end position="1378"/>
    </location>
</feature>
<evidence type="ECO:0000256" key="6">
    <source>
        <dbReference type="ARBA" id="ARBA00022989"/>
    </source>
</evidence>
<feature type="compositionally biased region" description="Low complexity" evidence="12">
    <location>
        <begin position="1715"/>
        <end position="1724"/>
    </location>
</feature>
<evidence type="ECO:0000256" key="8">
    <source>
        <dbReference type="ARBA" id="ARBA00023239"/>
    </source>
</evidence>
<feature type="compositionally biased region" description="Polar residues" evidence="12">
    <location>
        <begin position="1053"/>
        <end position="1070"/>
    </location>
</feature>
<dbReference type="CDD" id="cd07302">
    <property type="entry name" value="CHD"/>
    <property type="match status" value="1"/>
</dbReference>
<evidence type="ECO:0000256" key="9">
    <source>
        <dbReference type="ARBA" id="ARBA00023293"/>
    </source>
</evidence>
<keyword evidence="4" id="KW-0732">Signal</keyword>
<keyword evidence="3 13" id="KW-0812">Transmembrane</keyword>
<dbReference type="InterPro" id="IPR029787">
    <property type="entry name" value="Nucleotide_cyclase"/>
</dbReference>
<dbReference type="SMART" id="SM00044">
    <property type="entry name" value="CYCc"/>
    <property type="match status" value="1"/>
</dbReference>
<dbReference type="PROSITE" id="PS00452">
    <property type="entry name" value="GUANYLATE_CYCLASE_1"/>
    <property type="match status" value="1"/>
</dbReference>
<evidence type="ECO:0000256" key="7">
    <source>
        <dbReference type="ARBA" id="ARBA00023136"/>
    </source>
</evidence>
<dbReference type="InterPro" id="IPR018297">
    <property type="entry name" value="A/G_cyclase_CS"/>
</dbReference>
<feature type="compositionally biased region" description="Basic and acidic residues" evidence="12">
    <location>
        <begin position="1074"/>
        <end position="1083"/>
    </location>
</feature>
<dbReference type="PROSITE" id="PS50125">
    <property type="entry name" value="GUANYLATE_CYCLASE_2"/>
    <property type="match status" value="1"/>
</dbReference>
<proteinExistence type="inferred from homology"/>
<feature type="compositionally biased region" description="Low complexity" evidence="12">
    <location>
        <begin position="1633"/>
        <end position="1647"/>
    </location>
</feature>
<dbReference type="InterPro" id="IPR011009">
    <property type="entry name" value="Kinase-like_dom_sf"/>
</dbReference>
<accession>A0ABM1AEH9</accession>
<dbReference type="Pfam" id="PF07714">
    <property type="entry name" value="PK_Tyr_Ser-Thr"/>
    <property type="match status" value="1"/>
</dbReference>
<feature type="region of interest" description="Disordered" evidence="12">
    <location>
        <begin position="1610"/>
        <end position="1657"/>
    </location>
</feature>
<dbReference type="RefSeq" id="XP_012946149.2">
    <property type="nucleotide sequence ID" value="XM_013090695.2"/>
</dbReference>
<dbReference type="GeneID" id="101858463"/>
<dbReference type="Gene3D" id="3.30.70.1230">
    <property type="entry name" value="Nucleotide cyclase"/>
    <property type="match status" value="1"/>
</dbReference>
<keyword evidence="16" id="KW-1185">Reference proteome</keyword>
<sequence>MPTEQDSGHFDPRLVREVEDAINSTTDWLNSFTTARGVFPANARVDTFWQDAGGCDEKMALGKSVTLHKEVVDVIVGPPCPDSLRVVALLGSYWSTPVVTWAPVQRLVIEQSSYGDVISAFGAYEDFAGAAITMTNYLGWSHLAVVYEEDGLCPHLMTELRRIMFTQNGPREAASVIFTAQNRTSLGADLSRIRHLTRTVVLCMSSESLEVLMAKADSLGMTSGYYAFLYLNFDLRPVVASLPKKKQKKDFSPFLLELGHFPGLEKLVSGKSNKGVRKREARRRSEGFVETQIKLCPYLHDAITLAAIASHFDRRKLPLSNFNITASHLRTGSIYIDEQGIRRTTLSLVHSQAGLLTTVARLTPDLQFVPVTPLQWSGGSLPVSKLNCGAPGNSCEDMAVIAAGVVVGVLVLVAVLAAAVFLYRRFRRQRTAAKKEWLIDDKEVKRRRAKLSGPAVNGAVGGGSMKKRLVRMETRGTLGLGSNCSLDKNMLYAPIGNYKDMVVAVKHVRWTHVQLNKREMLQDLKTAKELSHDNINQFVGAHVAFSPGSSYVLFRYCSKGSLQDVLENDDIKLDWMFKLSFALDLSRGMEYLHKTPLRSHGNLKSSNCVIDSRWVLKVTDFGAVTSYKKPGKDDDIDQRVYYNSLLWTAPEILRMLKRPHKGTQKGDVYSFGVILQEILLRCAPFFYNNMEPEEVITLVKNESACRPYRPTIPGDSDSPPKAFALMTLCWAEVPEARPDFHVVGKKLTELNGTKRFNMMDNMLQMLESHSSNLEQLVGERTEELEAEKRKTDTLLYQMLPASVAEQLKSGMSVIPEFFEEVSIFFSDIVGFTAIASQSKPLEVVDLLNDLYTCFDEVIARRDVYKVETIGDAYMCVSGCPKRNSNRHSGEIASMALDLISAVSHFRIRHRPEECLNLRVGLHTGPCAAGVVGRTMPRYCLFGDTVNMASRMESTGKALHVHMSSQMKLALDDLDWGFLTAERGFIEVKGKGLQKTFWLVGKKNYKKPLPEAMESLLRKVEEGCQPPSPSLYRLQVGDSMFSALRKTSITVSDITVQQTPNSSDNEDSLTQPLEHPQHPQHDTQPHQPHHNNYHRRHLNHHHHHHHDHQRLDEDDDEQYHQHQQQQQQLHHHQNHLPYDNNARTNNSSTTPNSSNNDDNNNISIANNNSNNTVLSDGNYLHLDLQQENFHPSPGGMPHAYEPWLSAHPSHAHQYPHHPSGGQSEHLLPPPHRHHPHQIHFPSPHHLTPPYSHSSPDAYKAPPSLYNDSAYFMGKDISSPQPFLYPPLPSLGREMRCELPRSHDVPVSPTIPTKSLCGSEYVAKQSTRANSEGENSLLAMNVFAKQAAETLTESEKYSQLSPSTDGCVSPSSGSYVGSPGTLTSPTCPDKAPLVRSLSVQPGSQHRQYLVTSAPGSGEHTPMSTSLSMSLPSYTDTFGKSDFLRAHRSLSNFDHHDFKARSELDFRFPAPLDVREQHHQTHTDFLLPGKLHNSGFDSTPSSLLADLLTPPRPHDILRSKGFYTDTLVPSPVHSSIENFPKSPSCSVFTATPSIPPQSYKQSTANSTMFSGLSSFLEPSLGLTGRIAPDTSSLASHVTSDLNFSYEKLHERSSLPKPEAIHPHSGVKLPKVPDLGHTSSSLTPNSSSLPHEVLSKQQSTQSTNKLDDVYCSAFCLENPFMHKRPPYFEMAHQQLLKDYSPGDVTDCPHGRQHDIIDQSASPCSSAHSSDASGLPIFPACELGSSLAHSQPLRKSPTEQNVDGRHDMASSPWRHAGHNTFHNTGNDPHSINII</sequence>
<gene>
    <name evidence="17" type="primary">LOC101858463</name>
</gene>
<organism evidence="16 17">
    <name type="scientific">Aplysia californica</name>
    <name type="common">California sea hare</name>
    <dbReference type="NCBI Taxonomy" id="6500"/>
    <lineage>
        <taxon>Eukaryota</taxon>
        <taxon>Metazoa</taxon>
        <taxon>Spiralia</taxon>
        <taxon>Lophotrochozoa</taxon>
        <taxon>Mollusca</taxon>
        <taxon>Gastropoda</taxon>
        <taxon>Heterobranchia</taxon>
        <taxon>Euthyneura</taxon>
        <taxon>Tectipleura</taxon>
        <taxon>Aplysiida</taxon>
        <taxon>Aplysioidea</taxon>
        <taxon>Aplysiidae</taxon>
        <taxon>Aplysia</taxon>
    </lineage>
</organism>
<evidence type="ECO:0000256" key="10">
    <source>
        <dbReference type="RuleBase" id="RU000405"/>
    </source>
</evidence>
<dbReference type="Proteomes" id="UP000694888">
    <property type="component" value="Unplaced"/>
</dbReference>
<dbReference type="EC" id="4.6.1.2" evidence="2 11"/>
<keyword evidence="8 10" id="KW-0456">Lyase</keyword>
<dbReference type="Pfam" id="PF07701">
    <property type="entry name" value="HNOBA"/>
    <property type="match status" value="1"/>
</dbReference>
<keyword evidence="5" id="KW-0547">Nucleotide-binding</keyword>
<evidence type="ECO:0000256" key="13">
    <source>
        <dbReference type="SAM" id="Phobius"/>
    </source>
</evidence>
<feature type="transmembrane region" description="Helical" evidence="13">
    <location>
        <begin position="398"/>
        <end position="423"/>
    </location>
</feature>
<feature type="compositionally biased region" description="Basic residues" evidence="12">
    <location>
        <begin position="1086"/>
        <end position="1107"/>
    </location>
</feature>
<comment type="subcellular location">
    <subcellularLocation>
        <location evidence="1">Membrane</location>
        <topology evidence="1">Single-pass type I membrane protein</topology>
    </subcellularLocation>
</comment>
<dbReference type="SUPFAM" id="SSF53822">
    <property type="entry name" value="Periplasmic binding protein-like I"/>
    <property type="match status" value="1"/>
</dbReference>
<feature type="compositionally biased region" description="Low complexity" evidence="12">
    <location>
        <begin position="1139"/>
        <end position="1168"/>
    </location>
</feature>
<keyword evidence="7 13" id="KW-0472">Membrane</keyword>
<evidence type="ECO:0000256" key="2">
    <source>
        <dbReference type="ARBA" id="ARBA00012202"/>
    </source>
</evidence>
<keyword evidence="9 11" id="KW-0141">cGMP biosynthesis</keyword>
<evidence type="ECO:0000313" key="16">
    <source>
        <dbReference type="Proteomes" id="UP000694888"/>
    </source>
</evidence>
<feature type="compositionally biased region" description="Polar residues" evidence="12">
    <location>
        <begin position="1775"/>
        <end position="1789"/>
    </location>
</feature>
<feature type="domain" description="Guanylate cyclase" evidence="15">
    <location>
        <begin position="822"/>
        <end position="952"/>
    </location>
</feature>
<dbReference type="InterPro" id="IPR001054">
    <property type="entry name" value="A/G_cyclase"/>
</dbReference>
<evidence type="ECO:0000313" key="17">
    <source>
        <dbReference type="RefSeq" id="XP_012946149.2"/>
    </source>
</evidence>
<feature type="region of interest" description="Disordered" evidence="12">
    <location>
        <begin position="1053"/>
        <end position="1168"/>
    </location>
</feature>
<dbReference type="InterPro" id="IPR001245">
    <property type="entry name" value="Ser-Thr/Tyr_kinase_cat_dom"/>
</dbReference>
<evidence type="ECO:0000256" key="3">
    <source>
        <dbReference type="ARBA" id="ARBA00022692"/>
    </source>
</evidence>
<evidence type="ECO:0000256" key="11">
    <source>
        <dbReference type="RuleBase" id="RU003431"/>
    </source>
</evidence>
<dbReference type="InterPro" id="IPR050401">
    <property type="entry name" value="Cyclic_nucleotide_synthase"/>
</dbReference>
<dbReference type="InterPro" id="IPR028082">
    <property type="entry name" value="Peripla_BP_I"/>
</dbReference>
<evidence type="ECO:0000256" key="1">
    <source>
        <dbReference type="ARBA" id="ARBA00004479"/>
    </source>
</evidence>
<reference evidence="17" key="1">
    <citation type="submission" date="2025-08" db="UniProtKB">
        <authorList>
            <consortium name="RefSeq"/>
        </authorList>
    </citation>
    <scope>IDENTIFICATION</scope>
</reference>
<feature type="non-terminal residue" evidence="17">
    <location>
        <position position="1789"/>
    </location>
</feature>
<dbReference type="SUPFAM" id="SSF55073">
    <property type="entry name" value="Nucleotide cyclase"/>
    <property type="match status" value="1"/>
</dbReference>
<dbReference type="Pfam" id="PF01094">
    <property type="entry name" value="ANF_receptor"/>
    <property type="match status" value="1"/>
</dbReference>
<evidence type="ECO:0000256" key="12">
    <source>
        <dbReference type="SAM" id="MobiDB-lite"/>
    </source>
</evidence>
<evidence type="ECO:0000259" key="15">
    <source>
        <dbReference type="PROSITE" id="PS50125"/>
    </source>
</evidence>
<dbReference type="PROSITE" id="PS50011">
    <property type="entry name" value="PROTEIN_KINASE_DOM"/>
    <property type="match status" value="1"/>
</dbReference>
<feature type="region of interest" description="Disordered" evidence="12">
    <location>
        <begin position="1743"/>
        <end position="1789"/>
    </location>
</feature>
<dbReference type="SUPFAM" id="SSF56112">
    <property type="entry name" value="Protein kinase-like (PK-like)"/>
    <property type="match status" value="1"/>
</dbReference>
<feature type="region of interest" description="Disordered" evidence="12">
    <location>
        <begin position="1207"/>
        <end position="1258"/>
    </location>
</feature>
<evidence type="ECO:0000259" key="14">
    <source>
        <dbReference type="PROSITE" id="PS50011"/>
    </source>
</evidence>
<dbReference type="Pfam" id="PF00211">
    <property type="entry name" value="Guanylate_cyc"/>
    <property type="match status" value="1"/>
</dbReference>
<dbReference type="PANTHER" id="PTHR11920:SF501">
    <property type="entry name" value="GUANYLATE CYCLASE 32E"/>
    <property type="match status" value="1"/>
</dbReference>
<dbReference type="PANTHER" id="PTHR11920">
    <property type="entry name" value="GUANYLYL CYCLASE"/>
    <property type="match status" value="1"/>
</dbReference>
<dbReference type="Gene3D" id="6.10.250.780">
    <property type="match status" value="1"/>
</dbReference>
<keyword evidence="17" id="KW-0675">Receptor</keyword>
<dbReference type="InterPro" id="IPR011645">
    <property type="entry name" value="HNOB_dom_associated"/>
</dbReference>
<feature type="domain" description="Protein kinase" evidence="14">
    <location>
        <begin position="472"/>
        <end position="750"/>
    </location>
</feature>
<dbReference type="Gene3D" id="1.10.510.10">
    <property type="entry name" value="Transferase(Phosphotransferase) domain 1"/>
    <property type="match status" value="1"/>
</dbReference>
<feature type="compositionally biased region" description="Basic and acidic residues" evidence="12">
    <location>
        <begin position="1703"/>
        <end position="1712"/>
    </location>
</feature>
<protein>
    <recommendedName>
        <fullName evidence="2 11">Guanylate cyclase</fullName>
        <ecNumber evidence="2 11">4.6.1.2</ecNumber>
    </recommendedName>
</protein>
<evidence type="ECO:0000256" key="5">
    <source>
        <dbReference type="ARBA" id="ARBA00022741"/>
    </source>
</evidence>
<comment type="similarity">
    <text evidence="10">Belongs to the adenylyl cyclase class-4/guanylyl cyclase family.</text>
</comment>
<comment type="catalytic activity">
    <reaction evidence="11">
        <text>GTP = 3',5'-cyclic GMP + diphosphate</text>
        <dbReference type="Rhea" id="RHEA:13665"/>
        <dbReference type="ChEBI" id="CHEBI:33019"/>
        <dbReference type="ChEBI" id="CHEBI:37565"/>
        <dbReference type="ChEBI" id="CHEBI:57746"/>
        <dbReference type="EC" id="4.6.1.2"/>
    </reaction>
</comment>
<keyword evidence="6 13" id="KW-1133">Transmembrane helix</keyword>
<feature type="region of interest" description="Disordered" evidence="12">
    <location>
        <begin position="1703"/>
        <end position="1724"/>
    </location>
</feature>
<feature type="region of interest" description="Disordered" evidence="12">
    <location>
        <begin position="1352"/>
        <end position="1387"/>
    </location>
</feature>
<dbReference type="InterPro" id="IPR001828">
    <property type="entry name" value="ANF_lig-bd_rcpt"/>
</dbReference>
<evidence type="ECO:0000256" key="4">
    <source>
        <dbReference type="ARBA" id="ARBA00022729"/>
    </source>
</evidence>